<evidence type="ECO:0000313" key="7">
    <source>
        <dbReference type="EMBL" id="MDM7854178.1"/>
    </source>
</evidence>
<keyword evidence="3 5" id="KW-1133">Transmembrane helix</keyword>
<dbReference type="Pfam" id="PF03699">
    <property type="entry name" value="UPF0182"/>
    <property type="match status" value="1"/>
</dbReference>
<feature type="transmembrane region" description="Helical" evidence="5">
    <location>
        <begin position="213"/>
        <end position="232"/>
    </location>
</feature>
<proteinExistence type="inferred from homology"/>
<comment type="subcellular location">
    <subcellularLocation>
        <location evidence="5">Cell membrane</location>
        <topology evidence="5">Multi-pass membrane protein</topology>
    </subcellularLocation>
</comment>
<feature type="compositionally biased region" description="Low complexity" evidence="6">
    <location>
        <begin position="985"/>
        <end position="998"/>
    </location>
</feature>
<feature type="compositionally biased region" description="Pro residues" evidence="6">
    <location>
        <begin position="999"/>
        <end position="1008"/>
    </location>
</feature>
<feature type="transmembrane region" description="Helical" evidence="5">
    <location>
        <begin position="113"/>
        <end position="131"/>
    </location>
</feature>
<feature type="transmembrane region" description="Helical" evidence="5">
    <location>
        <begin position="261"/>
        <end position="279"/>
    </location>
</feature>
<dbReference type="PANTHER" id="PTHR39344:SF1">
    <property type="entry name" value="UPF0182 PROTEIN SLL1060"/>
    <property type="match status" value="1"/>
</dbReference>
<evidence type="ECO:0000256" key="2">
    <source>
        <dbReference type="ARBA" id="ARBA00022692"/>
    </source>
</evidence>
<evidence type="ECO:0000256" key="3">
    <source>
        <dbReference type="ARBA" id="ARBA00022989"/>
    </source>
</evidence>
<feature type="region of interest" description="Disordered" evidence="6">
    <location>
        <begin position="978"/>
        <end position="1008"/>
    </location>
</feature>
<name>A0ABT7SDC5_9CELL</name>
<protein>
    <recommendedName>
        <fullName evidence="5">UPF0182 protein QRT04_04475</fullName>
    </recommendedName>
</protein>
<feature type="transmembrane region" description="Helical" evidence="5">
    <location>
        <begin position="58"/>
        <end position="80"/>
    </location>
</feature>
<organism evidence="7 8">
    <name type="scientific">Cellulomonas alba</name>
    <dbReference type="NCBI Taxonomy" id="3053467"/>
    <lineage>
        <taxon>Bacteria</taxon>
        <taxon>Bacillati</taxon>
        <taxon>Actinomycetota</taxon>
        <taxon>Actinomycetes</taxon>
        <taxon>Micrococcales</taxon>
        <taxon>Cellulomonadaceae</taxon>
        <taxon>Cellulomonas</taxon>
    </lineage>
</organism>
<feature type="compositionally biased region" description="Gly residues" evidence="6">
    <location>
        <begin position="908"/>
        <end position="922"/>
    </location>
</feature>
<feature type="transmembrane region" description="Helical" evidence="5">
    <location>
        <begin position="17"/>
        <end position="38"/>
    </location>
</feature>
<sequence>MTAASPPRPRTPRRRSALIPAIVVVIALVVLLLVLAQLWTEGLWFSQLGYWRVLRTEWLTRLALFVGGFAVMGGAVAWSLSYGYRSRPVYAPSTPEQANLDQYREAVEPLRRLVTIVAPTVLGLFAGAAAAQQWQTVQLWIHGGTVGQKDPQYGVDLGFYLFVLPGLRFVVSFLIAVTVLAGIAGVVTQYLYGGLRIGGRRGEGSRTTRAARVHLSVIAAVLMLLIAANYWLDRYSILTKVGAKITGASYTDVHAVIPAKAILAGIAVFVAVTFILTAVRGNWRLPAIGVGLMIIAAIAVGGIYPAIVQRFQVQPNAQDAESEFIQRNIQATRTAYGIDDVDERAYTAQTTASAGQLRQDAETTASIRLLDPNIVSPSFKQLQQVKAFYNFPDTLSVDRYTIDGQSRDTVIAVRELDQGGLDQAQRNWVNDTTVYTHGYGVVAAYGNTTQGRGAPDFFEGGIPSAGQLGEYQPRIYFSPKAPEYSIVGGPESSKGWELDYPDDSPAGSATTRFPTQSVSAGPSIGSPWNKLLYTIKFGSEQILFSDRVTSDSQILYDRDPRDRVQKVAPYLTLDGRVYPAVVDGRVKWIVDGYTTSNQYPYSASRSLDDATIDSLTETSQAVQALSPKNVNYIRNSVKATVDAYDGSVTLYAWDPSDPVLKAWSKIFPSTLEPLSSIDGTLMSHLRYPEDLFKVQRALLGKYHVTDPKQFFTGGDFWQTPNDPTVTQKVAQPPYYLTLKMPDQEKAAFSLTTTYIPFGTNARETLQGYLAVDADAGGTSGKPSSDYGKLRILALPRDSNVPGPGQVNNNFTTDPTVSNELNILGRGDSTVVRGNLLALPVGNGFLFVQPVYLQARTGTVFPLLQRVLVSFGDDIGFSDTLDGALDQVFGGDSGANAGDAGKPPADSTGGTGGTGTGGTGGGATPSPDQAQARSDLDRALQQAQKAIQDSQAALASGDFTAYGNAQKALQNAVQEAVDAQARLGETTSGTSGSGSTASPTPTPTPTNGG</sequence>
<dbReference type="RefSeq" id="WP_289453807.1">
    <property type="nucleotide sequence ID" value="NZ_JAUCGQ010000001.1"/>
</dbReference>
<comment type="similarity">
    <text evidence="5">Belongs to the UPF0182 family.</text>
</comment>
<dbReference type="InterPro" id="IPR005372">
    <property type="entry name" value="UPF0182"/>
</dbReference>
<evidence type="ECO:0000256" key="5">
    <source>
        <dbReference type="HAMAP-Rule" id="MF_01600"/>
    </source>
</evidence>
<dbReference type="Proteomes" id="UP001529338">
    <property type="component" value="Unassembled WGS sequence"/>
</dbReference>
<gene>
    <name evidence="7" type="ORF">QRT04_04475</name>
</gene>
<feature type="region of interest" description="Disordered" evidence="6">
    <location>
        <begin position="894"/>
        <end position="948"/>
    </location>
</feature>
<feature type="transmembrane region" description="Helical" evidence="5">
    <location>
        <begin position="169"/>
        <end position="192"/>
    </location>
</feature>
<evidence type="ECO:0000256" key="6">
    <source>
        <dbReference type="SAM" id="MobiDB-lite"/>
    </source>
</evidence>
<dbReference type="HAMAP" id="MF_01600">
    <property type="entry name" value="UPF0182"/>
    <property type="match status" value="1"/>
</dbReference>
<keyword evidence="8" id="KW-1185">Reference proteome</keyword>
<keyword evidence="1 5" id="KW-1003">Cell membrane</keyword>
<evidence type="ECO:0000256" key="1">
    <source>
        <dbReference type="ARBA" id="ARBA00022475"/>
    </source>
</evidence>
<keyword evidence="4 5" id="KW-0472">Membrane</keyword>
<dbReference type="PANTHER" id="PTHR39344">
    <property type="entry name" value="UPF0182 PROTEIN SLL1060"/>
    <property type="match status" value="1"/>
</dbReference>
<keyword evidence="2 5" id="KW-0812">Transmembrane</keyword>
<feature type="transmembrane region" description="Helical" evidence="5">
    <location>
        <begin position="286"/>
        <end position="307"/>
    </location>
</feature>
<reference evidence="7 8" key="1">
    <citation type="submission" date="2023-06" db="EMBL/GenBank/DDBJ databases">
        <title>Cellulomonas sp. MW4 Whole genome sequence.</title>
        <authorList>
            <person name="Park S."/>
        </authorList>
    </citation>
    <scope>NUCLEOTIDE SEQUENCE [LARGE SCALE GENOMIC DNA]</scope>
    <source>
        <strain evidence="7 8">MW4</strain>
    </source>
</reference>
<comment type="caution">
    <text evidence="7">The sequence shown here is derived from an EMBL/GenBank/DDBJ whole genome shotgun (WGS) entry which is preliminary data.</text>
</comment>
<evidence type="ECO:0000313" key="8">
    <source>
        <dbReference type="Proteomes" id="UP001529338"/>
    </source>
</evidence>
<accession>A0ABT7SDC5</accession>
<evidence type="ECO:0000256" key="4">
    <source>
        <dbReference type="ARBA" id="ARBA00023136"/>
    </source>
</evidence>
<dbReference type="EMBL" id="JAUCGQ010000001">
    <property type="protein sequence ID" value="MDM7854178.1"/>
    <property type="molecule type" value="Genomic_DNA"/>
</dbReference>